<feature type="region of interest" description="Disordered" evidence="1">
    <location>
        <begin position="66"/>
        <end position="96"/>
    </location>
</feature>
<accession>A0A7J6KJV8</accession>
<sequence>MSSSSSNGDQSPWDLNILGSACREVLQKHQGHIGDCFVHIEIGEGDYRLKLSDCLATIAIDVHPSADPAEASAEGTTSGTHGEASTTESGSQASATPVVSDSQALLRQTFDGCVDLCVAIADDFLLSCDIPAWVEPCAQWIVRCIMDAVLYENGWPAFPRTGNSIPSRGDLKRLIASSRTTLTPPPITIPPAPRVEQPQRVETGTSTPNPEVHPSRRPPVNKISTLPQAGVYISGLPSYSPTA</sequence>
<protein>
    <submittedName>
        <fullName evidence="2">Uncharacterized protein</fullName>
    </submittedName>
</protein>
<evidence type="ECO:0000313" key="3">
    <source>
        <dbReference type="Proteomes" id="UP000591131"/>
    </source>
</evidence>
<feature type="non-terminal residue" evidence="2">
    <location>
        <position position="243"/>
    </location>
</feature>
<reference evidence="2 3" key="1">
    <citation type="submission" date="2020-04" db="EMBL/GenBank/DDBJ databases">
        <title>Perkinsus chesapeaki whole genome sequence.</title>
        <authorList>
            <person name="Bogema D.R."/>
        </authorList>
    </citation>
    <scope>NUCLEOTIDE SEQUENCE [LARGE SCALE GENOMIC DNA]</scope>
    <source>
        <strain evidence="2">ATCC PRA-425</strain>
    </source>
</reference>
<feature type="compositionally biased region" description="Polar residues" evidence="1">
    <location>
        <begin position="74"/>
        <end position="96"/>
    </location>
</feature>
<feature type="compositionally biased region" description="Polar residues" evidence="1">
    <location>
        <begin position="200"/>
        <end position="209"/>
    </location>
</feature>
<evidence type="ECO:0000256" key="1">
    <source>
        <dbReference type="SAM" id="MobiDB-lite"/>
    </source>
</evidence>
<dbReference type="AlphaFoldDB" id="A0A7J6KJV8"/>
<gene>
    <name evidence="2" type="ORF">FOL47_004659</name>
</gene>
<dbReference type="EMBL" id="JAAPAO010002641">
    <property type="protein sequence ID" value="KAF4647398.1"/>
    <property type="molecule type" value="Genomic_DNA"/>
</dbReference>
<dbReference type="Proteomes" id="UP000591131">
    <property type="component" value="Unassembled WGS sequence"/>
</dbReference>
<evidence type="ECO:0000313" key="2">
    <source>
        <dbReference type="EMBL" id="KAF4647398.1"/>
    </source>
</evidence>
<feature type="compositionally biased region" description="Pro residues" evidence="1">
    <location>
        <begin position="183"/>
        <end position="193"/>
    </location>
</feature>
<comment type="caution">
    <text evidence="2">The sequence shown here is derived from an EMBL/GenBank/DDBJ whole genome shotgun (WGS) entry which is preliminary data.</text>
</comment>
<keyword evidence="3" id="KW-1185">Reference proteome</keyword>
<name>A0A7J6KJV8_PERCH</name>
<organism evidence="2 3">
    <name type="scientific">Perkinsus chesapeaki</name>
    <name type="common">Clam parasite</name>
    <name type="synonym">Perkinsus andrewsi</name>
    <dbReference type="NCBI Taxonomy" id="330153"/>
    <lineage>
        <taxon>Eukaryota</taxon>
        <taxon>Sar</taxon>
        <taxon>Alveolata</taxon>
        <taxon>Perkinsozoa</taxon>
        <taxon>Perkinsea</taxon>
        <taxon>Perkinsida</taxon>
        <taxon>Perkinsidae</taxon>
        <taxon>Perkinsus</taxon>
    </lineage>
</organism>
<proteinExistence type="predicted"/>
<feature type="region of interest" description="Disordered" evidence="1">
    <location>
        <begin position="181"/>
        <end position="225"/>
    </location>
</feature>